<dbReference type="InterPro" id="IPR050640">
    <property type="entry name" value="Bact_2-comp_sensor_kinase"/>
</dbReference>
<dbReference type="PANTHER" id="PTHR34220:SF7">
    <property type="entry name" value="SENSOR HISTIDINE KINASE YPDA"/>
    <property type="match status" value="1"/>
</dbReference>
<evidence type="ECO:0000313" key="4">
    <source>
        <dbReference type="Proteomes" id="UP001523566"/>
    </source>
</evidence>
<dbReference type="PANTHER" id="PTHR34220">
    <property type="entry name" value="SENSOR HISTIDINE KINASE YPDA"/>
    <property type="match status" value="1"/>
</dbReference>
<evidence type="ECO:0000259" key="2">
    <source>
        <dbReference type="Pfam" id="PF06580"/>
    </source>
</evidence>
<dbReference type="Gene3D" id="3.30.565.10">
    <property type="entry name" value="Histidine kinase-like ATPase, C-terminal domain"/>
    <property type="match status" value="1"/>
</dbReference>
<dbReference type="Proteomes" id="UP001523566">
    <property type="component" value="Unassembled WGS sequence"/>
</dbReference>
<dbReference type="EMBL" id="JAMZFW010000017">
    <property type="protein sequence ID" value="MCP1103059.1"/>
    <property type="molecule type" value="Genomic_DNA"/>
</dbReference>
<keyword evidence="3" id="KW-0418">Kinase</keyword>
<dbReference type="InterPro" id="IPR036890">
    <property type="entry name" value="HATPase_C_sf"/>
</dbReference>
<feature type="domain" description="Signal transduction histidine kinase internal region" evidence="2">
    <location>
        <begin position="367"/>
        <end position="444"/>
    </location>
</feature>
<protein>
    <submittedName>
        <fullName evidence="3">Histidine kinase</fullName>
    </submittedName>
</protein>
<keyword evidence="4" id="KW-1185">Reference proteome</keyword>
<proteinExistence type="predicted"/>
<keyword evidence="1" id="KW-0472">Membrane</keyword>
<dbReference type="RefSeq" id="WP_262066844.1">
    <property type="nucleotide sequence ID" value="NZ_JAMXOD010000017.1"/>
</dbReference>
<feature type="transmembrane region" description="Helical" evidence="1">
    <location>
        <begin position="12"/>
        <end position="35"/>
    </location>
</feature>
<keyword evidence="1" id="KW-1133">Transmembrane helix</keyword>
<accession>A0ABT1EBN9</accession>
<name>A0ABT1EBN9_9FIRM</name>
<comment type="caution">
    <text evidence="3">The sequence shown here is derived from an EMBL/GenBank/DDBJ whole genome shotgun (WGS) entry which is preliminary data.</text>
</comment>
<keyword evidence="3" id="KW-0808">Transferase</keyword>
<dbReference type="Pfam" id="PF06580">
    <property type="entry name" value="His_kinase"/>
    <property type="match status" value="1"/>
</dbReference>
<evidence type="ECO:0000256" key="1">
    <source>
        <dbReference type="SAM" id="Phobius"/>
    </source>
</evidence>
<sequence length="578" mass="66295">MMAKGPKSIQSILKSTLLVSMVFLIVLFTCVFSLMEYTSQKNFLESEMQRTCNAIAKDIDLQLQQLDTVCLNTINSTSMKDSFSNYMNSADSSSYEISLFRNELSNVLISIRGVDTSIRQINVFNTDGEGFGAGNYTGSLQTNVDKLPWFDAATKAQGLRYYPGARKNQIYSEGVGTNENRYYFSLVRMFYGDYHTPKGYVEVLKYYDILFHRAYEPETNYPINVTIYDENKKIVFPLDPSKEQEDCQLYYATTDYSDLTVVTAIPSREFFSTIYQKLLPILIILISGVAACYFISKILSKRLSAPIKNIYRQLQRPEFNEHFEEIALEDSHIIEIEKLKNALNDSLTFRQESMNSMMLLKEQELQAQMLAFQSQMNPHFLYNSLNTISAMIEEGLYPETIQMSRDITSILRYISSNKEQTSSLEEELEHCELYLKCIKLRYADILSYSFHVCDDILDLQVPKLCIQLLVENACKFTSETLPPWHISIEGEIKDGFWYVDVKDNGPGFDDNTSLRLRKKMDEILANGLLPSLELDGMGILNVFIRLYLLYGIDFVFDFGNLENGGAVVRIGGPYEENQ</sequence>
<dbReference type="SUPFAM" id="SSF55874">
    <property type="entry name" value="ATPase domain of HSP90 chaperone/DNA topoisomerase II/histidine kinase"/>
    <property type="match status" value="1"/>
</dbReference>
<dbReference type="InterPro" id="IPR010559">
    <property type="entry name" value="Sig_transdc_His_kin_internal"/>
</dbReference>
<feature type="transmembrane region" description="Helical" evidence="1">
    <location>
        <begin position="278"/>
        <end position="296"/>
    </location>
</feature>
<keyword evidence="1" id="KW-0812">Transmembrane</keyword>
<organism evidence="3 4">
    <name type="scientific">Aequitasia blattaphilus</name>
    <dbReference type="NCBI Taxonomy" id="2949332"/>
    <lineage>
        <taxon>Bacteria</taxon>
        <taxon>Bacillati</taxon>
        <taxon>Bacillota</taxon>
        <taxon>Clostridia</taxon>
        <taxon>Lachnospirales</taxon>
        <taxon>Lachnospiraceae</taxon>
        <taxon>Aequitasia</taxon>
    </lineage>
</organism>
<evidence type="ECO:0000313" key="3">
    <source>
        <dbReference type="EMBL" id="MCP1103059.1"/>
    </source>
</evidence>
<dbReference type="GO" id="GO:0016301">
    <property type="term" value="F:kinase activity"/>
    <property type="evidence" value="ECO:0007669"/>
    <property type="project" value="UniProtKB-KW"/>
</dbReference>
<gene>
    <name evidence="3" type="ORF">NK125_11585</name>
</gene>
<reference evidence="3 4" key="1">
    <citation type="journal article" date="2022" name="Genome Biol. Evol.">
        <title>Host diet, physiology and behaviors set the stage for Lachnospiraceae cladogenesis.</title>
        <authorList>
            <person name="Vera-Ponce De Leon A."/>
            <person name="Schneider M."/>
            <person name="Jahnes B.C."/>
            <person name="Sadowski V."/>
            <person name="Camuy-Velez L.A."/>
            <person name="Duan J."/>
            <person name="Sabree Z.L."/>
        </authorList>
    </citation>
    <scope>NUCLEOTIDE SEQUENCE [LARGE SCALE GENOMIC DNA]</scope>
    <source>
        <strain evidence="3 4">PAL113</strain>
    </source>
</reference>